<reference evidence="2" key="1">
    <citation type="journal article" date="2023" name="Mol. Phylogenet. Evol.">
        <title>Genome-scale phylogeny and comparative genomics of the fungal order Sordariales.</title>
        <authorList>
            <person name="Hensen N."/>
            <person name="Bonometti L."/>
            <person name="Westerberg I."/>
            <person name="Brannstrom I.O."/>
            <person name="Guillou S."/>
            <person name="Cros-Aarteil S."/>
            <person name="Calhoun S."/>
            <person name="Haridas S."/>
            <person name="Kuo A."/>
            <person name="Mondo S."/>
            <person name="Pangilinan J."/>
            <person name="Riley R."/>
            <person name="LaButti K."/>
            <person name="Andreopoulos B."/>
            <person name="Lipzen A."/>
            <person name="Chen C."/>
            <person name="Yan M."/>
            <person name="Daum C."/>
            <person name="Ng V."/>
            <person name="Clum A."/>
            <person name="Steindorff A."/>
            <person name="Ohm R.A."/>
            <person name="Martin F."/>
            <person name="Silar P."/>
            <person name="Natvig D.O."/>
            <person name="Lalanne C."/>
            <person name="Gautier V."/>
            <person name="Ament-Velasquez S.L."/>
            <person name="Kruys A."/>
            <person name="Hutchinson M.I."/>
            <person name="Powell A.J."/>
            <person name="Barry K."/>
            <person name="Miller A.N."/>
            <person name="Grigoriev I.V."/>
            <person name="Debuchy R."/>
            <person name="Gladieux P."/>
            <person name="Hiltunen Thoren M."/>
            <person name="Johannesson H."/>
        </authorList>
    </citation>
    <scope>NUCLEOTIDE SEQUENCE</scope>
    <source>
        <strain evidence="2">CBS 508.74</strain>
    </source>
</reference>
<gene>
    <name evidence="2" type="ORF">N656DRAFT_797313</name>
</gene>
<evidence type="ECO:0000313" key="2">
    <source>
        <dbReference type="EMBL" id="KAK4113443.1"/>
    </source>
</evidence>
<feature type="compositionally biased region" description="Pro residues" evidence="1">
    <location>
        <begin position="1"/>
        <end position="18"/>
    </location>
</feature>
<reference evidence="2" key="2">
    <citation type="submission" date="2023-05" db="EMBL/GenBank/DDBJ databases">
        <authorList>
            <consortium name="Lawrence Berkeley National Laboratory"/>
            <person name="Steindorff A."/>
            <person name="Hensen N."/>
            <person name="Bonometti L."/>
            <person name="Westerberg I."/>
            <person name="Brannstrom I.O."/>
            <person name="Guillou S."/>
            <person name="Cros-Aarteil S."/>
            <person name="Calhoun S."/>
            <person name="Haridas S."/>
            <person name="Kuo A."/>
            <person name="Mondo S."/>
            <person name="Pangilinan J."/>
            <person name="Riley R."/>
            <person name="Labutti K."/>
            <person name="Andreopoulos B."/>
            <person name="Lipzen A."/>
            <person name="Chen C."/>
            <person name="Yanf M."/>
            <person name="Daum C."/>
            <person name="Ng V."/>
            <person name="Clum A."/>
            <person name="Ohm R."/>
            <person name="Martin F."/>
            <person name="Silar P."/>
            <person name="Natvig D."/>
            <person name="Lalanne C."/>
            <person name="Gautier V."/>
            <person name="Ament-Velasquez S.L."/>
            <person name="Kruys A."/>
            <person name="Hutchinson M.I."/>
            <person name="Powell A.J."/>
            <person name="Barry K."/>
            <person name="Miller A.N."/>
            <person name="Grigoriev I.V."/>
            <person name="Debuchy R."/>
            <person name="Gladieux P."/>
            <person name="Thoren M.H."/>
            <person name="Johannesson H."/>
        </authorList>
    </citation>
    <scope>NUCLEOTIDE SEQUENCE</scope>
    <source>
        <strain evidence="2">CBS 508.74</strain>
    </source>
</reference>
<accession>A0AAN6TFH5</accession>
<evidence type="ECO:0000256" key="1">
    <source>
        <dbReference type="SAM" id="MobiDB-lite"/>
    </source>
</evidence>
<dbReference type="Proteomes" id="UP001302812">
    <property type="component" value="Unassembled WGS sequence"/>
</dbReference>
<dbReference type="GeneID" id="89941744"/>
<comment type="caution">
    <text evidence="2">The sequence shown here is derived from an EMBL/GenBank/DDBJ whole genome shotgun (WGS) entry which is preliminary data.</text>
</comment>
<name>A0AAN6TFH5_9PEZI</name>
<protein>
    <submittedName>
        <fullName evidence="2">Uncharacterized protein</fullName>
    </submittedName>
</protein>
<dbReference type="AlphaFoldDB" id="A0AAN6TFH5"/>
<sequence length="188" mass="22308">MTTQRPPSPSPPPRPLPVPRATGEISPFSRLDKLEKLLAPRWQRPPCGCRKRVMVYTYAWCKSEPKHVFQRVAYDKCENRRDRRGWRRFFSRRRRRHGRHGRGSVDRRFEGCTGQYRTVLRAGSVRLWPCPKCDPEGFKKRPLLLARGTNWWLGPNRLLRVGGIERFDTFWEDEPGGPPPRYRRNTRD</sequence>
<dbReference type="RefSeq" id="XP_064671013.1">
    <property type="nucleotide sequence ID" value="XM_064817619.1"/>
</dbReference>
<proteinExistence type="predicted"/>
<feature type="region of interest" description="Disordered" evidence="1">
    <location>
        <begin position="1"/>
        <end position="24"/>
    </location>
</feature>
<organism evidence="2 3">
    <name type="scientific">Canariomyces notabilis</name>
    <dbReference type="NCBI Taxonomy" id="2074819"/>
    <lineage>
        <taxon>Eukaryota</taxon>
        <taxon>Fungi</taxon>
        <taxon>Dikarya</taxon>
        <taxon>Ascomycota</taxon>
        <taxon>Pezizomycotina</taxon>
        <taxon>Sordariomycetes</taxon>
        <taxon>Sordariomycetidae</taxon>
        <taxon>Sordariales</taxon>
        <taxon>Chaetomiaceae</taxon>
        <taxon>Canariomyces</taxon>
    </lineage>
</organism>
<evidence type="ECO:0000313" key="3">
    <source>
        <dbReference type="Proteomes" id="UP001302812"/>
    </source>
</evidence>
<dbReference type="EMBL" id="MU853339">
    <property type="protein sequence ID" value="KAK4113443.1"/>
    <property type="molecule type" value="Genomic_DNA"/>
</dbReference>
<keyword evidence="3" id="KW-1185">Reference proteome</keyword>